<dbReference type="OrthoDB" id="1930760at2759"/>
<organism evidence="2 3">
    <name type="scientific">Candolleomyces aberdarensis</name>
    <dbReference type="NCBI Taxonomy" id="2316362"/>
    <lineage>
        <taxon>Eukaryota</taxon>
        <taxon>Fungi</taxon>
        <taxon>Dikarya</taxon>
        <taxon>Basidiomycota</taxon>
        <taxon>Agaricomycotina</taxon>
        <taxon>Agaricomycetes</taxon>
        <taxon>Agaricomycetidae</taxon>
        <taxon>Agaricales</taxon>
        <taxon>Agaricineae</taxon>
        <taxon>Psathyrellaceae</taxon>
        <taxon>Candolleomyces</taxon>
    </lineage>
</organism>
<name>A0A4Q2E259_9AGAR</name>
<proteinExistence type="predicted"/>
<gene>
    <name evidence="2" type="ORF">EST38_g293</name>
</gene>
<dbReference type="InterPro" id="IPR036249">
    <property type="entry name" value="Thioredoxin-like_sf"/>
</dbReference>
<dbReference type="CDD" id="cd03024">
    <property type="entry name" value="DsbA_FrnE"/>
    <property type="match status" value="1"/>
</dbReference>
<feature type="domain" description="DSBA-like thioredoxin" evidence="1">
    <location>
        <begin position="15"/>
        <end position="220"/>
    </location>
</feature>
<dbReference type="AlphaFoldDB" id="A0A4Q2E259"/>
<evidence type="ECO:0000313" key="3">
    <source>
        <dbReference type="Proteomes" id="UP000290288"/>
    </source>
</evidence>
<evidence type="ECO:0000259" key="1">
    <source>
        <dbReference type="Pfam" id="PF01323"/>
    </source>
</evidence>
<dbReference type="PANTHER" id="PTHR13887">
    <property type="entry name" value="GLUTATHIONE S-TRANSFERASE KAPPA"/>
    <property type="match status" value="1"/>
</dbReference>
<dbReference type="EMBL" id="SDEE01000004">
    <property type="protein sequence ID" value="RXW25495.1"/>
    <property type="molecule type" value="Genomic_DNA"/>
</dbReference>
<dbReference type="Pfam" id="PF01323">
    <property type="entry name" value="DSBA"/>
    <property type="match status" value="1"/>
</dbReference>
<reference evidence="2 3" key="1">
    <citation type="submission" date="2019-01" db="EMBL/GenBank/DDBJ databases">
        <title>Draft genome sequence of Psathyrella aberdarensis IHI B618.</title>
        <authorList>
            <person name="Buettner E."/>
            <person name="Kellner H."/>
        </authorList>
    </citation>
    <scope>NUCLEOTIDE SEQUENCE [LARGE SCALE GENOMIC DNA]</scope>
    <source>
        <strain evidence="2 3">IHI B618</strain>
    </source>
</reference>
<sequence length="250" mass="27097">MPPPDTALKTVKLTVITDFVCVSCCIGQHELLDAINYCKDTLDLPLNFELEHIPFRLINTTILPENCPNKPDREDFLSKFVGKERFSTLQTNVSKWGEEKGRPLSLHGTIRQTTKAHRLALKAGKLGGQSLQTPLIMAIFTASMEEGQDVAEPEVLADIAAKCGVMSREDALAFLESDELAKEVEDMSNAARAKGITGVPVVVIDGKWAVTGGQSSEVYVQIFKKLSTCHGNGPCTNAGPLPPGMVETCV</sequence>
<dbReference type="InterPro" id="IPR001853">
    <property type="entry name" value="DSBA-like_thioredoxin_dom"/>
</dbReference>
<protein>
    <recommendedName>
        <fullName evidence="1">DSBA-like thioredoxin domain-containing protein</fullName>
    </recommendedName>
</protein>
<evidence type="ECO:0000313" key="2">
    <source>
        <dbReference type="EMBL" id="RXW25495.1"/>
    </source>
</evidence>
<dbReference type="GO" id="GO:0016491">
    <property type="term" value="F:oxidoreductase activity"/>
    <property type="evidence" value="ECO:0007669"/>
    <property type="project" value="InterPro"/>
</dbReference>
<accession>A0A4Q2E259</accession>
<dbReference type="STRING" id="2316362.A0A4Q2E259"/>
<dbReference type="SUPFAM" id="SSF52833">
    <property type="entry name" value="Thioredoxin-like"/>
    <property type="match status" value="1"/>
</dbReference>
<dbReference type="Gene3D" id="3.40.30.10">
    <property type="entry name" value="Glutaredoxin"/>
    <property type="match status" value="1"/>
</dbReference>
<dbReference type="Proteomes" id="UP000290288">
    <property type="component" value="Unassembled WGS sequence"/>
</dbReference>
<keyword evidence="3" id="KW-1185">Reference proteome</keyword>
<comment type="caution">
    <text evidence="2">The sequence shown here is derived from an EMBL/GenBank/DDBJ whole genome shotgun (WGS) entry which is preliminary data.</text>
</comment>
<dbReference type="PANTHER" id="PTHR13887:SF41">
    <property type="entry name" value="THIOREDOXIN SUPERFAMILY PROTEIN"/>
    <property type="match status" value="1"/>
</dbReference>